<gene>
    <name evidence="2" type="ORF">CEXT_649221</name>
</gene>
<dbReference type="EMBL" id="BPLR01021320">
    <property type="protein sequence ID" value="GIX88419.1"/>
    <property type="molecule type" value="Genomic_DNA"/>
</dbReference>
<proteinExistence type="predicted"/>
<organism evidence="2 3">
    <name type="scientific">Caerostris extrusa</name>
    <name type="common">Bark spider</name>
    <name type="synonym">Caerostris bankana</name>
    <dbReference type="NCBI Taxonomy" id="172846"/>
    <lineage>
        <taxon>Eukaryota</taxon>
        <taxon>Metazoa</taxon>
        <taxon>Ecdysozoa</taxon>
        <taxon>Arthropoda</taxon>
        <taxon>Chelicerata</taxon>
        <taxon>Arachnida</taxon>
        <taxon>Araneae</taxon>
        <taxon>Araneomorphae</taxon>
        <taxon>Entelegynae</taxon>
        <taxon>Araneoidea</taxon>
        <taxon>Araneidae</taxon>
        <taxon>Caerostris</taxon>
    </lineage>
</organism>
<protein>
    <submittedName>
        <fullName evidence="2">Uncharacterized protein</fullName>
    </submittedName>
</protein>
<comment type="caution">
    <text evidence="2">The sequence shown here is derived from an EMBL/GenBank/DDBJ whole genome shotgun (WGS) entry which is preliminary data.</text>
</comment>
<keyword evidence="1" id="KW-1133">Transmembrane helix</keyword>
<dbReference type="Proteomes" id="UP001054945">
    <property type="component" value="Unassembled WGS sequence"/>
</dbReference>
<reference evidence="2 3" key="1">
    <citation type="submission" date="2021-06" db="EMBL/GenBank/DDBJ databases">
        <title>Caerostris extrusa draft genome.</title>
        <authorList>
            <person name="Kono N."/>
            <person name="Arakawa K."/>
        </authorList>
    </citation>
    <scope>NUCLEOTIDE SEQUENCE [LARGE SCALE GENOMIC DNA]</scope>
</reference>
<name>A0AAV4NUD6_CAEEX</name>
<keyword evidence="3" id="KW-1185">Reference proteome</keyword>
<evidence type="ECO:0000256" key="1">
    <source>
        <dbReference type="SAM" id="Phobius"/>
    </source>
</evidence>
<evidence type="ECO:0000313" key="2">
    <source>
        <dbReference type="EMBL" id="GIX88419.1"/>
    </source>
</evidence>
<dbReference type="AlphaFoldDB" id="A0AAV4NUD6"/>
<feature type="transmembrane region" description="Helical" evidence="1">
    <location>
        <begin position="31"/>
        <end position="50"/>
    </location>
</feature>
<accession>A0AAV4NUD6</accession>
<keyword evidence="1" id="KW-0472">Membrane</keyword>
<sequence length="128" mass="14756">MTYDVVYLVVGEHLIPVHFLHFRFGVQTHCFLPILFFPILISISCITYSLSIAAHTRSFSAWPQRSPCTGTRTGDSNLFKETWERGCIPIVRWEWNRENEALISCLRDVVYVGRLSGDLCAVAFAWRM</sequence>
<evidence type="ECO:0000313" key="3">
    <source>
        <dbReference type="Proteomes" id="UP001054945"/>
    </source>
</evidence>
<keyword evidence="1" id="KW-0812">Transmembrane</keyword>